<evidence type="ECO:0000313" key="3">
    <source>
        <dbReference type="EMBL" id="BAC17156.1"/>
    </source>
</evidence>
<dbReference type="AlphaFoldDB" id="Q8CMG0"/>
<dbReference type="KEGG" id="cef:CE0346"/>
<dbReference type="KEGG" id="cef:CE0110"/>
<dbReference type="KEGG" id="cef:CE0251"/>
<dbReference type="OrthoDB" id="3718343at2"/>
<dbReference type="Proteomes" id="UP000001409">
    <property type="component" value="Chromosome"/>
</dbReference>
<feature type="domain" description="Transposase DDE" evidence="1">
    <location>
        <begin position="9"/>
        <end position="457"/>
    </location>
</feature>
<protein>
    <submittedName>
        <fullName evidence="4">TnpC protein</fullName>
    </submittedName>
    <submittedName>
        <fullName evidence="3">Transposase</fullName>
    </submittedName>
</protein>
<dbReference type="EMBL" id="BA000035">
    <property type="protein sequence ID" value="BAC17156.1"/>
    <property type="molecule type" value="Genomic_DNA"/>
</dbReference>
<dbReference type="STRING" id="196164.gene:10740500"/>
<dbReference type="EMBL" id="BA000035">
    <property type="protein sequence ID" value="BAC17224.1"/>
    <property type="molecule type" value="Genomic_DNA"/>
</dbReference>
<evidence type="ECO:0000313" key="4">
    <source>
        <dbReference type="EMBL" id="BAC17224.1"/>
    </source>
</evidence>
<evidence type="ECO:0000313" key="5">
    <source>
        <dbReference type="Proteomes" id="UP000001409"/>
    </source>
</evidence>
<reference evidence="2 5" key="1">
    <citation type="journal article" date="2003" name="Genome Res.">
        <title>Comparative complete genome sequence analysis of the amino acid replacements responsible for the thermostability of Corynebacterium efficiens.</title>
        <authorList>
            <person name="Nishio Y."/>
            <person name="Nakamura Y."/>
            <person name="Kawarabayasi Y."/>
            <person name="Usuda Y."/>
            <person name="Kimura E."/>
            <person name="Sugimoto S."/>
            <person name="Matsui K."/>
            <person name="Yamagishi A."/>
            <person name="Kikuchi H."/>
            <person name="Ikeo K."/>
            <person name="Gojobori T."/>
        </authorList>
    </citation>
    <scope>NUCLEOTIDE SEQUENCE [LARGE SCALE GENOMIC DNA]</scope>
    <source>
        <strain evidence="5">DSM 44549 / YS-314 / AJ 12310 / JCM 11189 / NBRC 100395</strain>
        <strain evidence="2">YS-314</strain>
    </source>
</reference>
<dbReference type="eggNOG" id="COG3385">
    <property type="taxonomic scope" value="Bacteria"/>
</dbReference>
<dbReference type="EMBL" id="BA000035">
    <property type="protein sequence ID" value="BAC16920.1"/>
    <property type="molecule type" value="Genomic_DNA"/>
</dbReference>
<organism evidence="2 5">
    <name type="scientific">Corynebacterium efficiens (strain DSM 44549 / YS-314 / AJ 12310 / JCM 11189 / NBRC 100395)</name>
    <dbReference type="NCBI Taxonomy" id="196164"/>
    <lineage>
        <taxon>Bacteria</taxon>
        <taxon>Bacillati</taxon>
        <taxon>Actinomycetota</taxon>
        <taxon>Actinomycetes</taxon>
        <taxon>Mycobacteriales</taxon>
        <taxon>Corynebacteriaceae</taxon>
        <taxon>Corynebacterium</taxon>
    </lineage>
</organism>
<proteinExistence type="predicted"/>
<dbReference type="NCBIfam" id="NF033539">
    <property type="entry name" value="transpos_IS1380"/>
    <property type="match status" value="1"/>
</dbReference>
<dbReference type="EMBL" id="BA000035">
    <property type="protein sequence ID" value="BAC17061.1"/>
    <property type="molecule type" value="Genomic_DNA"/>
</dbReference>
<evidence type="ECO:0000259" key="1">
    <source>
        <dbReference type="Pfam" id="PF13701"/>
    </source>
</evidence>
<dbReference type="InterPro" id="IPR047960">
    <property type="entry name" value="Transpos_IS1380"/>
</dbReference>
<dbReference type="Pfam" id="PF13701">
    <property type="entry name" value="DDE_Tnp_1_4"/>
    <property type="match status" value="1"/>
</dbReference>
<dbReference type="HOGENOM" id="CLU_048547_0_0_11"/>
<sequence>MQLSHTPAAISISFDDPTLVSSAGLVPTMRLADAAGLSALAQHRMTVPGDKGANAGAKITSLIAGMVAGADSIDDMDLLRHGGMNRLFSRIYAPSTLGSFLRAFTFGHVRQLDAVASRFLINLADQAPTLVPDPATTSGYVFVDVDDTIIEVHGHQKQGAGFGYSGIRGLNALLATVTTRESAPVIVAQRLRRGACGSPRGAGRLIADAITTTRRLPAMAGQKILMRADSAFYSRSSIHAARTAGADVSVTARMTRNIRQAITTIPDTSWETIEYTDALFDEDTQAWISSAEVAEIPFVAFASKPEADQVPGRLVVRRIPELNKKDVDQPGLFDLHRFHAVFTTADPDILDTVAADKTHRQHAIIEQVNADLKNSALAHMPSGKFTANAAWLVCAVMAFNLTRAAGVIAGTSLARATTATIRRRIVIVAARVARRSRRLVLHLPEGWKWEAQWRKLFTHGHSPPVAVPA</sequence>
<accession>Q8CMG0</accession>
<evidence type="ECO:0000313" key="2">
    <source>
        <dbReference type="EMBL" id="BAC16920.1"/>
    </source>
</evidence>
<dbReference type="InterPro" id="IPR025668">
    <property type="entry name" value="Tnp_DDE_dom"/>
</dbReference>
<dbReference type="RefSeq" id="WP_011074819.1">
    <property type="nucleotide sequence ID" value="NC_004369.1"/>
</dbReference>
<name>Q8CMG0_COREF</name>
<keyword evidence="5" id="KW-1185">Reference proteome</keyword>
<dbReference type="KEGG" id="cef:CE0414"/>